<sequence length="197" mass="21565">MLTAISALYDMVDQLDERLLEEDTNAVNRIPLTSAIETGRNVSNVNGASLGRDGGIIAPRAPANVRSGDNYLAVQDQLQVQLHHVLPRLLPSLHQVDALLNDIEMNQSVPNPDLEEFDGLLVQIHTKLQSKLGSRNDHSGPEANSDDYGMQVATKCPVPMAEADFSQLPSRLPISSDLVRPPSPEARQQRKKSYAVL</sequence>
<dbReference type="AlphaFoldDB" id="A0A0C3QBB5"/>
<reference evidence="3" key="2">
    <citation type="submission" date="2015-01" db="EMBL/GenBank/DDBJ databases">
        <title>Evolutionary Origins and Diversification of the Mycorrhizal Mutualists.</title>
        <authorList>
            <consortium name="DOE Joint Genome Institute"/>
            <consortium name="Mycorrhizal Genomics Consortium"/>
            <person name="Kohler A."/>
            <person name="Kuo A."/>
            <person name="Nagy L.G."/>
            <person name="Floudas D."/>
            <person name="Copeland A."/>
            <person name="Barry K.W."/>
            <person name="Cichocki N."/>
            <person name="Veneault-Fourrey C."/>
            <person name="LaButti K."/>
            <person name="Lindquist E.A."/>
            <person name="Lipzen A."/>
            <person name="Lundell T."/>
            <person name="Morin E."/>
            <person name="Murat C."/>
            <person name="Riley R."/>
            <person name="Ohm R."/>
            <person name="Sun H."/>
            <person name="Tunlid A."/>
            <person name="Henrissat B."/>
            <person name="Grigoriev I.V."/>
            <person name="Hibbett D.S."/>
            <person name="Martin F."/>
        </authorList>
    </citation>
    <scope>NUCLEOTIDE SEQUENCE [LARGE SCALE GENOMIC DNA]</scope>
    <source>
        <strain evidence="3">MUT 4182</strain>
    </source>
</reference>
<dbReference type="EMBL" id="KN823004">
    <property type="protein sequence ID" value="KIO27760.1"/>
    <property type="molecule type" value="Genomic_DNA"/>
</dbReference>
<proteinExistence type="predicted"/>
<dbReference type="Proteomes" id="UP000054248">
    <property type="component" value="Unassembled WGS sequence"/>
</dbReference>
<evidence type="ECO:0000313" key="2">
    <source>
        <dbReference type="EMBL" id="KIO27760.1"/>
    </source>
</evidence>
<dbReference type="HOGENOM" id="CLU_1385092_0_0_1"/>
<reference evidence="2 3" key="1">
    <citation type="submission" date="2014-04" db="EMBL/GenBank/DDBJ databases">
        <authorList>
            <consortium name="DOE Joint Genome Institute"/>
            <person name="Kuo A."/>
            <person name="Girlanda M."/>
            <person name="Perotto S."/>
            <person name="Kohler A."/>
            <person name="Nagy L.G."/>
            <person name="Floudas D."/>
            <person name="Copeland A."/>
            <person name="Barry K.W."/>
            <person name="Cichocki N."/>
            <person name="Veneault-Fourrey C."/>
            <person name="LaButti K."/>
            <person name="Lindquist E.A."/>
            <person name="Lipzen A."/>
            <person name="Lundell T."/>
            <person name="Morin E."/>
            <person name="Murat C."/>
            <person name="Sun H."/>
            <person name="Tunlid A."/>
            <person name="Henrissat B."/>
            <person name="Grigoriev I.V."/>
            <person name="Hibbett D.S."/>
            <person name="Martin F."/>
            <person name="Nordberg H.P."/>
            <person name="Cantor M.N."/>
            <person name="Hua S.X."/>
        </authorList>
    </citation>
    <scope>NUCLEOTIDE SEQUENCE [LARGE SCALE GENOMIC DNA]</scope>
    <source>
        <strain evidence="2 3">MUT 4182</strain>
    </source>
</reference>
<evidence type="ECO:0000313" key="3">
    <source>
        <dbReference type="Proteomes" id="UP000054248"/>
    </source>
</evidence>
<organism evidence="2 3">
    <name type="scientific">Tulasnella calospora MUT 4182</name>
    <dbReference type="NCBI Taxonomy" id="1051891"/>
    <lineage>
        <taxon>Eukaryota</taxon>
        <taxon>Fungi</taxon>
        <taxon>Dikarya</taxon>
        <taxon>Basidiomycota</taxon>
        <taxon>Agaricomycotina</taxon>
        <taxon>Agaricomycetes</taxon>
        <taxon>Cantharellales</taxon>
        <taxon>Tulasnellaceae</taxon>
        <taxon>Tulasnella</taxon>
    </lineage>
</organism>
<keyword evidence="3" id="KW-1185">Reference proteome</keyword>
<protein>
    <submittedName>
        <fullName evidence="2">Uncharacterized protein</fullName>
    </submittedName>
</protein>
<evidence type="ECO:0000256" key="1">
    <source>
        <dbReference type="SAM" id="MobiDB-lite"/>
    </source>
</evidence>
<gene>
    <name evidence="2" type="ORF">M407DRAFT_23063</name>
</gene>
<accession>A0A0C3QBB5</accession>
<feature type="region of interest" description="Disordered" evidence="1">
    <location>
        <begin position="172"/>
        <end position="197"/>
    </location>
</feature>
<name>A0A0C3QBB5_9AGAM</name>